<dbReference type="GO" id="GO:0030246">
    <property type="term" value="F:carbohydrate binding"/>
    <property type="evidence" value="ECO:0007669"/>
    <property type="project" value="UniProtKB-ARBA"/>
</dbReference>
<evidence type="ECO:0000313" key="7">
    <source>
        <dbReference type="Proteomes" id="UP000253314"/>
    </source>
</evidence>
<feature type="chain" id="PRO_5039629152" evidence="4">
    <location>
        <begin position="18"/>
        <end position="322"/>
    </location>
</feature>
<keyword evidence="3 4" id="KW-0732">Signal</keyword>
<dbReference type="SUPFAM" id="SSF53822">
    <property type="entry name" value="Periplasmic binding protein-like I"/>
    <property type="match status" value="1"/>
</dbReference>
<dbReference type="AlphaFoldDB" id="A0A366XYP3"/>
<evidence type="ECO:0000259" key="5">
    <source>
        <dbReference type="Pfam" id="PF13407"/>
    </source>
</evidence>
<evidence type="ECO:0000256" key="1">
    <source>
        <dbReference type="ARBA" id="ARBA00004196"/>
    </source>
</evidence>
<proteinExistence type="inferred from homology"/>
<dbReference type="InterPro" id="IPR028082">
    <property type="entry name" value="Peripla_BP_I"/>
</dbReference>
<comment type="caution">
    <text evidence="6">The sequence shown here is derived from an EMBL/GenBank/DDBJ whole genome shotgun (WGS) entry which is preliminary data.</text>
</comment>
<dbReference type="PROSITE" id="PS51257">
    <property type="entry name" value="PROKAR_LIPOPROTEIN"/>
    <property type="match status" value="1"/>
</dbReference>
<keyword evidence="7" id="KW-1185">Reference proteome</keyword>
<dbReference type="InterPro" id="IPR025997">
    <property type="entry name" value="SBP_2_dom"/>
</dbReference>
<name>A0A366XYP3_9BACI</name>
<dbReference type="RefSeq" id="WP_113806255.1">
    <property type="nucleotide sequence ID" value="NZ_QOCW01000011.1"/>
</dbReference>
<dbReference type="Proteomes" id="UP000253314">
    <property type="component" value="Unassembled WGS sequence"/>
</dbReference>
<evidence type="ECO:0000256" key="3">
    <source>
        <dbReference type="ARBA" id="ARBA00022729"/>
    </source>
</evidence>
<reference evidence="6 7" key="1">
    <citation type="submission" date="2018-07" db="EMBL/GenBank/DDBJ databases">
        <title>Lottiidibacillus patelloidae gen. nov., sp. nov., isolated from the intestinal tract of a marine limpet and the reclassification of B. taeanensis BH030017T, B. algicola KMM 3737T and B. hwajinpoensis SW-72T as genus Lottiidibacillus.</title>
        <authorList>
            <person name="Liu R."/>
            <person name="Huang Z."/>
        </authorList>
    </citation>
    <scope>NUCLEOTIDE SEQUENCE [LARGE SCALE GENOMIC DNA]</scope>
    <source>
        <strain evidence="6 7">BH030017</strain>
    </source>
</reference>
<dbReference type="CDD" id="cd01536">
    <property type="entry name" value="PBP1_ABC_sugar_binding-like"/>
    <property type="match status" value="1"/>
</dbReference>
<dbReference type="PANTHER" id="PTHR46847:SF1">
    <property type="entry name" value="D-ALLOSE-BINDING PERIPLASMIC PROTEIN-RELATED"/>
    <property type="match status" value="1"/>
</dbReference>
<dbReference type="PANTHER" id="PTHR46847">
    <property type="entry name" value="D-ALLOSE-BINDING PERIPLASMIC PROTEIN-RELATED"/>
    <property type="match status" value="1"/>
</dbReference>
<comment type="similarity">
    <text evidence="2">Belongs to the bacterial solute-binding protein 2 family.</text>
</comment>
<accession>A0A366XYP3</accession>
<gene>
    <name evidence="6" type="ORF">DS031_11625</name>
</gene>
<evidence type="ECO:0000256" key="2">
    <source>
        <dbReference type="ARBA" id="ARBA00007639"/>
    </source>
</evidence>
<dbReference type="GO" id="GO:0030313">
    <property type="term" value="C:cell envelope"/>
    <property type="evidence" value="ECO:0007669"/>
    <property type="project" value="UniProtKB-SubCell"/>
</dbReference>
<evidence type="ECO:0000313" key="6">
    <source>
        <dbReference type="EMBL" id="RBW69284.1"/>
    </source>
</evidence>
<dbReference type="OrthoDB" id="6196975at2"/>
<evidence type="ECO:0000256" key="4">
    <source>
        <dbReference type="SAM" id="SignalP"/>
    </source>
</evidence>
<dbReference type="EMBL" id="QOCW01000011">
    <property type="protein sequence ID" value="RBW69284.1"/>
    <property type="molecule type" value="Genomic_DNA"/>
</dbReference>
<dbReference type="Pfam" id="PF13407">
    <property type="entry name" value="Peripla_BP_4"/>
    <property type="match status" value="1"/>
</dbReference>
<feature type="signal peptide" evidence="4">
    <location>
        <begin position="1"/>
        <end position="17"/>
    </location>
</feature>
<comment type="subcellular location">
    <subcellularLocation>
        <location evidence="1">Cell envelope</location>
    </subcellularLocation>
</comment>
<sequence>MKKLLAMFAALSLLVFAVGCNSESSESAGGSAEEGTESVAVVLKTLSSQYWKFVEAGAKDAGKDLGVNVTVIGPSSESQIMEQVNMVEDSLNQDPDALIVAPTQPSTVIPALGSAEQQSIPVLFVDTDADWEAKTAFIGTENFEAGKAAGELLASKLNKGDKVALIAGALGNPAMDARIEGAKEALEKAGMVVAAEQPADSDKTKAMSVMENILQNDPDIKGVYSANDDMALGAFRAAKGKGLDIPIIGTDGTIEAVEAVIAGKLTGTVAQSPYDMGYQGVENAIKAINGEEIEKRIDSGIDIITAENAQEKLDFLKGIVGE</sequence>
<organism evidence="6 7">
    <name type="scientific">Bacillus taeanensis</name>
    <dbReference type="NCBI Taxonomy" id="273032"/>
    <lineage>
        <taxon>Bacteria</taxon>
        <taxon>Bacillati</taxon>
        <taxon>Bacillota</taxon>
        <taxon>Bacilli</taxon>
        <taxon>Bacillales</taxon>
        <taxon>Bacillaceae</taxon>
        <taxon>Bacillus</taxon>
    </lineage>
</organism>
<protein>
    <submittedName>
        <fullName evidence="6">Sugar ABC transporter substrate-binding protein</fullName>
    </submittedName>
</protein>
<feature type="domain" description="Periplasmic binding protein" evidence="5">
    <location>
        <begin position="39"/>
        <end position="292"/>
    </location>
</feature>
<dbReference type="Gene3D" id="3.40.50.2300">
    <property type="match status" value="2"/>
</dbReference>